<dbReference type="InterPro" id="IPR001283">
    <property type="entry name" value="CRISP-related"/>
</dbReference>
<dbReference type="AlphaFoldDB" id="A0A836ECS8"/>
<dbReference type="Gene3D" id="3.40.33.10">
    <property type="entry name" value="CAP"/>
    <property type="match status" value="1"/>
</dbReference>
<evidence type="ECO:0000256" key="1">
    <source>
        <dbReference type="ARBA" id="ARBA00004613"/>
    </source>
</evidence>
<keyword evidence="2" id="KW-0964">Secreted</keyword>
<proteinExistence type="predicted"/>
<keyword evidence="4" id="KW-1133">Transmembrane helix</keyword>
<dbReference type="CDD" id="cd05380">
    <property type="entry name" value="CAP_euk"/>
    <property type="match status" value="1"/>
</dbReference>
<feature type="transmembrane region" description="Helical" evidence="4">
    <location>
        <begin position="243"/>
        <end position="265"/>
    </location>
</feature>
<name>A0A836ECS8_9HYME</name>
<keyword evidence="3" id="KW-1015">Disulfide bond</keyword>
<keyword evidence="4" id="KW-0812">Transmembrane</keyword>
<dbReference type="InterPro" id="IPR002413">
    <property type="entry name" value="V5_allergen-like"/>
</dbReference>
<dbReference type="SUPFAM" id="SSF55797">
    <property type="entry name" value="PR-1-like"/>
    <property type="match status" value="1"/>
</dbReference>
<dbReference type="InterPro" id="IPR014044">
    <property type="entry name" value="CAP_dom"/>
</dbReference>
<evidence type="ECO:0000313" key="7">
    <source>
        <dbReference type="Proteomes" id="UP000667349"/>
    </source>
</evidence>
<evidence type="ECO:0000313" key="6">
    <source>
        <dbReference type="EMBL" id="KAG5309866.1"/>
    </source>
</evidence>
<comment type="subcellular location">
    <subcellularLocation>
        <location evidence="1">Secreted</location>
    </subcellularLocation>
</comment>
<dbReference type="SMART" id="SM00198">
    <property type="entry name" value="SCP"/>
    <property type="match status" value="1"/>
</dbReference>
<protein>
    <submittedName>
        <fullName evidence="6">VA5 protein</fullName>
    </submittedName>
</protein>
<feature type="non-terminal residue" evidence="6">
    <location>
        <position position="1"/>
    </location>
</feature>
<keyword evidence="7" id="KW-1185">Reference proteome</keyword>
<dbReference type="PANTHER" id="PTHR10334">
    <property type="entry name" value="CYSTEINE-RICH SECRETORY PROTEIN-RELATED"/>
    <property type="match status" value="1"/>
</dbReference>
<accession>A0A836ECS8</accession>
<gene>
    <name evidence="6" type="primary">Va5</name>
    <name evidence="6" type="ORF">G6Z75_0010840</name>
</gene>
<evidence type="ECO:0000259" key="5">
    <source>
        <dbReference type="SMART" id="SM00198"/>
    </source>
</evidence>
<feature type="domain" description="SCP" evidence="5">
    <location>
        <begin position="9"/>
        <end position="184"/>
    </location>
</feature>
<dbReference type="PRINTS" id="PR00838">
    <property type="entry name" value="V5ALLERGEN"/>
</dbReference>
<dbReference type="Pfam" id="PF00188">
    <property type="entry name" value="CAP"/>
    <property type="match status" value="1"/>
</dbReference>
<sequence>MVNNDLDEEDIEEVLESHNRYRVVIANGKESRGNPGPQPAARTMMELIWDDELAVIARRWALQCKLFEKDQCRDVERFEVWQNVNVLDMDSVENSTSRKRIHFHITSWYDEVENFDNADVGLVNYSNTAWQLSSYIPFASATFIYVGCGRAIYTLDLSKIAMVLGGFQVEVLVCNYGPVDRTASQQLYTLGRPGLCPLGTLLSDRYPSLCRTIQDSSYPDKLSRRSQVRNEQQINNTSSTVCIISLSQLLLFCTISLYLTLRLLLYHRYKLTSFKDNLKY</sequence>
<feature type="non-terminal residue" evidence="6">
    <location>
        <position position="280"/>
    </location>
</feature>
<dbReference type="InterPro" id="IPR035940">
    <property type="entry name" value="CAP_sf"/>
</dbReference>
<evidence type="ECO:0000256" key="2">
    <source>
        <dbReference type="ARBA" id="ARBA00022525"/>
    </source>
</evidence>
<dbReference type="GO" id="GO:0005576">
    <property type="term" value="C:extracellular region"/>
    <property type="evidence" value="ECO:0007669"/>
    <property type="project" value="UniProtKB-SubCell"/>
</dbReference>
<keyword evidence="4" id="KW-0472">Membrane</keyword>
<reference evidence="6" key="1">
    <citation type="submission" date="2020-02" db="EMBL/GenBank/DDBJ databases">
        <title>Relaxed selection underlies rapid genomic changes in the transitions from sociality to social parasitism in ants.</title>
        <authorList>
            <person name="Bi X."/>
        </authorList>
    </citation>
    <scope>NUCLEOTIDE SEQUENCE</scope>
    <source>
        <strain evidence="6">BGI-DK2013a</strain>
        <tissue evidence="6">Whole body</tissue>
    </source>
</reference>
<evidence type="ECO:0000256" key="4">
    <source>
        <dbReference type="SAM" id="Phobius"/>
    </source>
</evidence>
<dbReference type="Proteomes" id="UP000667349">
    <property type="component" value="Unassembled WGS sequence"/>
</dbReference>
<evidence type="ECO:0000256" key="3">
    <source>
        <dbReference type="ARBA" id="ARBA00023157"/>
    </source>
</evidence>
<dbReference type="EMBL" id="JAANHZ010000551">
    <property type="protein sequence ID" value="KAG5309866.1"/>
    <property type="molecule type" value="Genomic_DNA"/>
</dbReference>
<comment type="caution">
    <text evidence="6">The sequence shown here is derived from an EMBL/GenBank/DDBJ whole genome shotgun (WGS) entry which is preliminary data.</text>
</comment>
<dbReference type="PRINTS" id="PR00837">
    <property type="entry name" value="V5TPXLIKE"/>
</dbReference>
<organism evidence="6 7">
    <name type="scientific">Acromyrmex insinuator</name>
    <dbReference type="NCBI Taxonomy" id="230686"/>
    <lineage>
        <taxon>Eukaryota</taxon>
        <taxon>Metazoa</taxon>
        <taxon>Ecdysozoa</taxon>
        <taxon>Arthropoda</taxon>
        <taxon>Hexapoda</taxon>
        <taxon>Insecta</taxon>
        <taxon>Pterygota</taxon>
        <taxon>Neoptera</taxon>
        <taxon>Endopterygota</taxon>
        <taxon>Hymenoptera</taxon>
        <taxon>Apocrita</taxon>
        <taxon>Aculeata</taxon>
        <taxon>Formicoidea</taxon>
        <taxon>Formicidae</taxon>
        <taxon>Myrmicinae</taxon>
        <taxon>Acromyrmex</taxon>
    </lineage>
</organism>